<organism evidence="2 3">
    <name type="scientific">Tectimicrobiota bacterium</name>
    <dbReference type="NCBI Taxonomy" id="2528274"/>
    <lineage>
        <taxon>Bacteria</taxon>
        <taxon>Pseudomonadati</taxon>
        <taxon>Nitrospinota/Tectimicrobiota group</taxon>
        <taxon>Candidatus Tectimicrobiota</taxon>
    </lineage>
</organism>
<feature type="domain" description="PIN" evidence="1">
    <location>
        <begin position="7"/>
        <end position="132"/>
    </location>
</feature>
<protein>
    <submittedName>
        <fullName evidence="2">Type II toxin-antitoxin system VapC family toxin</fullName>
    </submittedName>
</protein>
<reference evidence="2" key="1">
    <citation type="submission" date="2020-07" db="EMBL/GenBank/DDBJ databases">
        <title>Huge and variable diversity of episymbiotic CPR bacteria and DPANN archaea in groundwater ecosystems.</title>
        <authorList>
            <person name="He C.Y."/>
            <person name="Keren R."/>
            <person name="Whittaker M."/>
            <person name="Farag I.F."/>
            <person name="Doudna J."/>
            <person name="Cate J.H.D."/>
            <person name="Banfield J.F."/>
        </authorList>
    </citation>
    <scope>NUCLEOTIDE SEQUENCE</scope>
    <source>
        <strain evidence="2">NC_groundwater_717_Ag_S-0.2um_59_8</strain>
    </source>
</reference>
<dbReference type="InterPro" id="IPR029060">
    <property type="entry name" value="PIN-like_dom_sf"/>
</dbReference>
<accession>A0A932M0B7</accession>
<dbReference type="Proteomes" id="UP000741360">
    <property type="component" value="Unassembled WGS sequence"/>
</dbReference>
<comment type="caution">
    <text evidence="2">The sequence shown here is derived from an EMBL/GenBank/DDBJ whole genome shotgun (WGS) entry which is preliminary data.</text>
</comment>
<dbReference type="EMBL" id="JACPSX010000118">
    <property type="protein sequence ID" value="MBI3014722.1"/>
    <property type="molecule type" value="Genomic_DNA"/>
</dbReference>
<dbReference type="Pfam" id="PF01850">
    <property type="entry name" value="PIN"/>
    <property type="match status" value="1"/>
</dbReference>
<sequence>MPAPWAYFDTSVLVKRYVREQGSARAQTLLRRYRFLSSAIAPAEMMSALCRRRAAGELAERDFDVILSRMQKDRAYWELVEVSPLVLSQTEELIQRTPLRTLDAIHVASAMAFQAASGIQIPFMTGDIRQRDAAQRLAINVVWVR</sequence>
<evidence type="ECO:0000313" key="2">
    <source>
        <dbReference type="EMBL" id="MBI3014722.1"/>
    </source>
</evidence>
<evidence type="ECO:0000259" key="1">
    <source>
        <dbReference type="Pfam" id="PF01850"/>
    </source>
</evidence>
<dbReference type="Gene3D" id="3.40.50.1010">
    <property type="entry name" value="5'-nuclease"/>
    <property type="match status" value="1"/>
</dbReference>
<dbReference type="CDD" id="cd09874">
    <property type="entry name" value="PIN_MT3492-like"/>
    <property type="match status" value="1"/>
</dbReference>
<dbReference type="InterPro" id="IPR002716">
    <property type="entry name" value="PIN_dom"/>
</dbReference>
<proteinExistence type="predicted"/>
<dbReference type="AlphaFoldDB" id="A0A932M0B7"/>
<dbReference type="SUPFAM" id="SSF88723">
    <property type="entry name" value="PIN domain-like"/>
    <property type="match status" value="1"/>
</dbReference>
<evidence type="ECO:0000313" key="3">
    <source>
        <dbReference type="Proteomes" id="UP000741360"/>
    </source>
</evidence>
<name>A0A932M0B7_UNCTE</name>
<gene>
    <name evidence="2" type="ORF">HYY65_06630</name>
</gene>